<comment type="subcellular location">
    <subcellularLocation>
        <location evidence="5 6">Cytoplasm</location>
    </subcellularLocation>
</comment>
<proteinExistence type="inferred from homology"/>
<dbReference type="Proteomes" id="UP000460221">
    <property type="component" value="Unassembled WGS sequence"/>
</dbReference>
<comment type="caution">
    <text evidence="10">The sequence shown here is derived from an EMBL/GenBank/DDBJ whole genome shotgun (WGS) entry which is preliminary data.</text>
</comment>
<feature type="region of interest" description="Disordered" evidence="7">
    <location>
        <begin position="1"/>
        <end position="20"/>
    </location>
</feature>
<keyword evidence="1 5" id="KW-0963">Cytoplasm</keyword>
<dbReference type="GO" id="GO:0005737">
    <property type="term" value="C:cytoplasm"/>
    <property type="evidence" value="ECO:0007669"/>
    <property type="project" value="UniProtKB-SubCell"/>
</dbReference>
<evidence type="ECO:0000256" key="7">
    <source>
        <dbReference type="SAM" id="MobiDB-lite"/>
    </source>
</evidence>
<dbReference type="GO" id="GO:0008855">
    <property type="term" value="F:exodeoxyribonuclease VII activity"/>
    <property type="evidence" value="ECO:0007669"/>
    <property type="project" value="UniProtKB-UniRule"/>
</dbReference>
<keyword evidence="4 5" id="KW-0269">Exonuclease</keyword>
<sequence length="441" mass="47068">MTTARPGPMPTKAGETTRENPWPVRALAQRMTEYIAKAPPAWIEGQIAQVSVRGNQAYLTLRDPSVDMSISVNCHRAVLEDLPGRSAEGARVVVRGRFGYWAKRGSLAFQVDEMHPLGLGELLVRLERLRKLLAAEGLTSPALKKALPFLPKVVGLVTGRASAAESDVLANARARWPAVRFRIENAAVQGSLAVTQVIEALQRLDADPEVEVIVLARGGGSTEDLLPFSDETLCRAVVHCRTPVVSAIGHEPDHPIVDDVADVRCSTPTDAGKRVVPDADAERRSVEMWRGRGRRALVGWVSTETARLSRLTSAAVLADPFGPLQARSNDVGRLLDRSRRVVTAVLDRGERDLAHRRAQLAALGPAATLARGYAVVQAVGPDGGHVLRETADAPAGTDLRIRVADGAVLATSRGRETDGATTNGTGTGLGADSSHGKDTAR</sequence>
<reference evidence="10 11" key="1">
    <citation type="submission" date="2019-11" db="EMBL/GenBank/DDBJ databases">
        <authorList>
            <person name="Jiang L.-Q."/>
        </authorList>
    </citation>
    <scope>NUCLEOTIDE SEQUENCE [LARGE SCALE GENOMIC DNA]</scope>
    <source>
        <strain evidence="10 11">YIM 132087</strain>
    </source>
</reference>
<evidence type="ECO:0000256" key="2">
    <source>
        <dbReference type="ARBA" id="ARBA00022722"/>
    </source>
</evidence>
<comment type="subunit">
    <text evidence="5">Heterooligomer composed of large and small subunits.</text>
</comment>
<dbReference type="InterPro" id="IPR020579">
    <property type="entry name" value="Exonuc_VII_lsu_C"/>
</dbReference>
<organism evidence="10 11">
    <name type="scientific">Nakamurella alba</name>
    <dbReference type="NCBI Taxonomy" id="2665158"/>
    <lineage>
        <taxon>Bacteria</taxon>
        <taxon>Bacillati</taxon>
        <taxon>Actinomycetota</taxon>
        <taxon>Actinomycetes</taxon>
        <taxon>Nakamurellales</taxon>
        <taxon>Nakamurellaceae</taxon>
        <taxon>Nakamurella</taxon>
    </lineage>
</organism>
<evidence type="ECO:0000313" key="11">
    <source>
        <dbReference type="Proteomes" id="UP000460221"/>
    </source>
</evidence>
<accession>A0A7K1FFH4</accession>
<keyword evidence="3 5" id="KW-0378">Hydrolase</keyword>
<evidence type="ECO:0000256" key="1">
    <source>
        <dbReference type="ARBA" id="ARBA00022490"/>
    </source>
</evidence>
<protein>
    <recommendedName>
        <fullName evidence="5">Exodeoxyribonuclease 7 large subunit</fullName>
        <ecNumber evidence="5">3.1.11.6</ecNumber>
    </recommendedName>
    <alternativeName>
        <fullName evidence="5">Exodeoxyribonuclease VII large subunit</fullName>
        <shortName evidence="5">Exonuclease VII large subunit</shortName>
    </alternativeName>
</protein>
<dbReference type="GO" id="GO:0009318">
    <property type="term" value="C:exodeoxyribonuclease VII complex"/>
    <property type="evidence" value="ECO:0007669"/>
    <property type="project" value="UniProtKB-UniRule"/>
</dbReference>
<dbReference type="NCBIfam" id="TIGR00237">
    <property type="entry name" value="xseA"/>
    <property type="match status" value="1"/>
</dbReference>
<dbReference type="EMBL" id="WLYK01000001">
    <property type="protein sequence ID" value="MTD12862.1"/>
    <property type="molecule type" value="Genomic_DNA"/>
</dbReference>
<dbReference type="PANTHER" id="PTHR30008:SF0">
    <property type="entry name" value="EXODEOXYRIBONUCLEASE 7 LARGE SUBUNIT"/>
    <property type="match status" value="1"/>
</dbReference>
<name>A0A7K1FFH4_9ACTN</name>
<evidence type="ECO:0000256" key="3">
    <source>
        <dbReference type="ARBA" id="ARBA00022801"/>
    </source>
</evidence>
<evidence type="ECO:0000256" key="6">
    <source>
        <dbReference type="RuleBase" id="RU004355"/>
    </source>
</evidence>
<keyword evidence="2 5" id="KW-0540">Nuclease</keyword>
<comment type="similarity">
    <text evidence="5 6">Belongs to the XseA family.</text>
</comment>
<dbReference type="GO" id="GO:0006308">
    <property type="term" value="P:DNA catabolic process"/>
    <property type="evidence" value="ECO:0007669"/>
    <property type="project" value="UniProtKB-UniRule"/>
</dbReference>
<dbReference type="GO" id="GO:0003676">
    <property type="term" value="F:nucleic acid binding"/>
    <property type="evidence" value="ECO:0007669"/>
    <property type="project" value="InterPro"/>
</dbReference>
<dbReference type="RefSeq" id="WP_322097392.1">
    <property type="nucleotide sequence ID" value="NZ_WLYK01000001.1"/>
</dbReference>
<feature type="region of interest" description="Disordered" evidence="7">
    <location>
        <begin position="410"/>
        <end position="441"/>
    </location>
</feature>
<evidence type="ECO:0000256" key="4">
    <source>
        <dbReference type="ARBA" id="ARBA00022839"/>
    </source>
</evidence>
<gene>
    <name evidence="5" type="primary">xseA</name>
    <name evidence="10" type="ORF">GIS00_02740</name>
</gene>
<comment type="catalytic activity">
    <reaction evidence="5 6">
        <text>Exonucleolytic cleavage in either 5'- to 3'- or 3'- to 5'-direction to yield nucleoside 5'-phosphates.</text>
        <dbReference type="EC" id="3.1.11.6"/>
    </reaction>
</comment>
<dbReference type="PANTHER" id="PTHR30008">
    <property type="entry name" value="EXODEOXYRIBONUCLEASE 7 LARGE SUBUNIT"/>
    <property type="match status" value="1"/>
</dbReference>
<dbReference type="InterPro" id="IPR025824">
    <property type="entry name" value="OB-fold_nuc-bd_dom"/>
</dbReference>
<evidence type="ECO:0000313" key="10">
    <source>
        <dbReference type="EMBL" id="MTD12862.1"/>
    </source>
</evidence>
<dbReference type="HAMAP" id="MF_00378">
    <property type="entry name" value="Exonuc_7_L"/>
    <property type="match status" value="1"/>
</dbReference>
<dbReference type="InterPro" id="IPR003753">
    <property type="entry name" value="Exonuc_VII_L"/>
</dbReference>
<evidence type="ECO:0000259" key="8">
    <source>
        <dbReference type="Pfam" id="PF02601"/>
    </source>
</evidence>
<feature type="domain" description="Exonuclease VII large subunit C-terminal" evidence="8">
    <location>
        <begin position="140"/>
        <end position="315"/>
    </location>
</feature>
<feature type="domain" description="OB-fold nucleic acid binding" evidence="9">
    <location>
        <begin position="23"/>
        <end position="114"/>
    </location>
</feature>
<keyword evidence="11" id="KW-1185">Reference proteome</keyword>
<dbReference type="CDD" id="cd04489">
    <property type="entry name" value="ExoVII_LU_OBF"/>
    <property type="match status" value="1"/>
</dbReference>
<dbReference type="Pfam" id="PF13742">
    <property type="entry name" value="tRNA_anti_2"/>
    <property type="match status" value="1"/>
</dbReference>
<evidence type="ECO:0000259" key="9">
    <source>
        <dbReference type="Pfam" id="PF13742"/>
    </source>
</evidence>
<dbReference type="EC" id="3.1.11.6" evidence="5"/>
<comment type="function">
    <text evidence="5">Bidirectionally degrades single-stranded DNA into large acid-insoluble oligonucleotides, which are then degraded further into small acid-soluble oligonucleotides.</text>
</comment>
<evidence type="ECO:0000256" key="5">
    <source>
        <dbReference type="HAMAP-Rule" id="MF_00378"/>
    </source>
</evidence>
<dbReference type="AlphaFoldDB" id="A0A7K1FFH4"/>
<dbReference type="Pfam" id="PF02601">
    <property type="entry name" value="Exonuc_VII_L"/>
    <property type="match status" value="1"/>
</dbReference>